<dbReference type="PANTHER" id="PTHR10281">
    <property type="entry name" value="MEMBRANE-ASSOCIATED PROGESTERONE RECEPTOR COMPONENT-RELATED"/>
    <property type="match status" value="1"/>
</dbReference>
<comment type="caution">
    <text evidence="5">The sequence shown here is derived from an EMBL/GenBank/DDBJ whole genome shotgun (WGS) entry which is preliminary data.</text>
</comment>
<keyword evidence="3" id="KW-0812">Transmembrane</keyword>
<evidence type="ECO:0000259" key="4">
    <source>
        <dbReference type="SMART" id="SM01117"/>
    </source>
</evidence>
<sequence length="228" mass="26397">MDFASILEVTALDWVLIALLLVLVYRWMRRQREPEVTPPKPRIVPPLPKQDMTLKELRKYDGVQDEHILFALNGTIYDVSRGHNFYGPGGPYGAMAGRDATRALSTMNVKDVRDEWDDHEDLTSDQKETANEWESSFKYKYPTVAQTSQLEIMAFMYPFHAPSLPSKWDDPLWVHEVCPSMEHSLLAILEQKRMNQRAKDEMRYINDGSCGLRTDDMDEEEEDSGDDH</sequence>
<reference evidence="5" key="1">
    <citation type="submission" date="2023-07" db="EMBL/GenBank/DDBJ databases">
        <authorList>
            <consortium name="CYATHOMIX"/>
        </authorList>
    </citation>
    <scope>NUCLEOTIDE SEQUENCE</scope>
    <source>
        <strain evidence="5">N/A</strain>
    </source>
</reference>
<dbReference type="InterPro" id="IPR001199">
    <property type="entry name" value="Cyt_B5-like_heme/steroid-bd"/>
</dbReference>
<feature type="region of interest" description="Disordered" evidence="2">
    <location>
        <begin position="208"/>
        <end position="228"/>
    </location>
</feature>
<evidence type="ECO:0000313" key="5">
    <source>
        <dbReference type="EMBL" id="CAJ0599973.1"/>
    </source>
</evidence>
<dbReference type="AlphaFoldDB" id="A0AA36M6Q8"/>
<gene>
    <name evidence="5" type="ORF">CYNAS_LOCUS11956</name>
</gene>
<keyword evidence="3" id="KW-0472">Membrane</keyword>
<dbReference type="SMART" id="SM01117">
    <property type="entry name" value="Cyt-b5"/>
    <property type="match status" value="1"/>
</dbReference>
<protein>
    <recommendedName>
        <fullName evidence="4">Cytochrome b5 heme-binding domain-containing protein</fullName>
    </recommendedName>
</protein>
<organism evidence="5 6">
    <name type="scientific">Cylicocyclus nassatus</name>
    <name type="common">Nematode worm</name>
    <dbReference type="NCBI Taxonomy" id="53992"/>
    <lineage>
        <taxon>Eukaryota</taxon>
        <taxon>Metazoa</taxon>
        <taxon>Ecdysozoa</taxon>
        <taxon>Nematoda</taxon>
        <taxon>Chromadorea</taxon>
        <taxon>Rhabditida</taxon>
        <taxon>Rhabditina</taxon>
        <taxon>Rhabditomorpha</taxon>
        <taxon>Strongyloidea</taxon>
        <taxon>Strongylidae</taxon>
        <taxon>Cylicocyclus</taxon>
    </lineage>
</organism>
<dbReference type="InterPro" id="IPR036400">
    <property type="entry name" value="Cyt_B5-like_heme/steroid_sf"/>
</dbReference>
<dbReference type="GO" id="GO:0012505">
    <property type="term" value="C:endomembrane system"/>
    <property type="evidence" value="ECO:0007669"/>
    <property type="project" value="TreeGrafter"/>
</dbReference>
<dbReference type="PANTHER" id="PTHR10281:SF76">
    <property type="entry name" value="CALCUTTA CUP-RELATED"/>
    <property type="match status" value="1"/>
</dbReference>
<proteinExistence type="inferred from homology"/>
<feature type="compositionally biased region" description="Acidic residues" evidence="2">
    <location>
        <begin position="216"/>
        <end position="228"/>
    </location>
</feature>
<accession>A0AA36M6Q8</accession>
<feature type="transmembrane region" description="Helical" evidence="3">
    <location>
        <begin position="6"/>
        <end position="25"/>
    </location>
</feature>
<dbReference type="SUPFAM" id="SSF55856">
    <property type="entry name" value="Cytochrome b5-like heme/steroid binding domain"/>
    <property type="match status" value="1"/>
</dbReference>
<keyword evidence="3" id="KW-1133">Transmembrane helix</keyword>
<evidence type="ECO:0000256" key="3">
    <source>
        <dbReference type="SAM" id="Phobius"/>
    </source>
</evidence>
<dbReference type="EMBL" id="CATQJL010000223">
    <property type="protein sequence ID" value="CAJ0599973.1"/>
    <property type="molecule type" value="Genomic_DNA"/>
</dbReference>
<dbReference type="GO" id="GO:0016020">
    <property type="term" value="C:membrane"/>
    <property type="evidence" value="ECO:0007669"/>
    <property type="project" value="TreeGrafter"/>
</dbReference>
<evidence type="ECO:0000256" key="2">
    <source>
        <dbReference type="SAM" id="MobiDB-lite"/>
    </source>
</evidence>
<dbReference type="FunFam" id="3.10.120.10:FF:000003">
    <property type="entry name" value="membrane-associated progesterone receptor component 1"/>
    <property type="match status" value="1"/>
</dbReference>
<evidence type="ECO:0000313" key="6">
    <source>
        <dbReference type="Proteomes" id="UP001176961"/>
    </source>
</evidence>
<name>A0AA36M6Q8_CYLNA</name>
<dbReference type="Pfam" id="PF00173">
    <property type="entry name" value="Cyt-b5"/>
    <property type="match status" value="1"/>
</dbReference>
<evidence type="ECO:0000256" key="1">
    <source>
        <dbReference type="ARBA" id="ARBA00038357"/>
    </source>
</evidence>
<dbReference type="InterPro" id="IPR050577">
    <property type="entry name" value="MAPR/NEUFC/NENF-like"/>
</dbReference>
<dbReference type="Gene3D" id="3.10.120.10">
    <property type="entry name" value="Cytochrome b5-like heme/steroid binding domain"/>
    <property type="match status" value="1"/>
</dbReference>
<feature type="domain" description="Cytochrome b5 heme-binding" evidence="4">
    <location>
        <begin position="52"/>
        <end position="148"/>
    </location>
</feature>
<keyword evidence="6" id="KW-1185">Reference proteome</keyword>
<comment type="similarity">
    <text evidence="1">Belongs to the cytochrome b5 family. MAPR subfamily.</text>
</comment>
<dbReference type="Proteomes" id="UP001176961">
    <property type="component" value="Unassembled WGS sequence"/>
</dbReference>